<accession>A0A3A1NH35</accession>
<feature type="transmembrane region" description="Helical" evidence="1">
    <location>
        <begin position="179"/>
        <end position="197"/>
    </location>
</feature>
<dbReference type="AlphaFoldDB" id="A0A3A1NH35"/>
<dbReference type="InterPro" id="IPR024478">
    <property type="entry name" value="HlyB_4HB_MCP"/>
</dbReference>
<dbReference type="Proteomes" id="UP000321621">
    <property type="component" value="Unassembled WGS sequence"/>
</dbReference>
<sequence>MKTKFSIKQRILVGLVLATAFLLVLGSNLLDRKYFSTIQASVKSIYDDRIVVQDYIYQLQDMAHEMEVALLKGEYVQGNERSEKIKALLADFSRTKLTRDEARLLERLDRQFSDLEPSGTTNASKEGKPLAEAKVLPQLAQIRQTLDGLEEIQLEQSDMLTQLSEKTLGVNRMLSNLEVVFLVIIGISILVLAFYPVKVLNPVHWN</sequence>
<reference evidence="4 6" key="2">
    <citation type="submission" date="2019-07" db="EMBL/GenBank/DDBJ databases">
        <title>Draft genome of two Muricauda strains isolated from deep sea.</title>
        <authorList>
            <person name="Sun C."/>
        </authorList>
    </citation>
    <scope>NUCLEOTIDE SEQUENCE [LARGE SCALE GENOMIC DNA]</scope>
    <source>
        <strain evidence="4 6">72</strain>
    </source>
</reference>
<keyword evidence="6" id="KW-1185">Reference proteome</keyword>
<name>A0A3A1NH35_9FLAO</name>
<dbReference type="Pfam" id="PF12729">
    <property type="entry name" value="4HB_MCP_1"/>
    <property type="match status" value="1"/>
</dbReference>
<gene>
    <name evidence="3" type="ORF">D2V05_12500</name>
    <name evidence="4" type="ORF">FQ017_12385</name>
</gene>
<dbReference type="EMBL" id="VNWK01000026">
    <property type="protein sequence ID" value="TXJ94204.1"/>
    <property type="molecule type" value="Genomic_DNA"/>
</dbReference>
<keyword evidence="1" id="KW-0812">Transmembrane</keyword>
<proteinExistence type="predicted"/>
<evidence type="ECO:0000313" key="4">
    <source>
        <dbReference type="EMBL" id="TXJ94204.1"/>
    </source>
</evidence>
<dbReference type="Proteomes" id="UP000266691">
    <property type="component" value="Unassembled WGS sequence"/>
</dbReference>
<dbReference type="OrthoDB" id="1438991at2"/>
<dbReference type="EMBL" id="QXFI01000026">
    <property type="protein sequence ID" value="RIV44289.1"/>
    <property type="molecule type" value="Genomic_DNA"/>
</dbReference>
<reference evidence="3 5" key="1">
    <citation type="submission" date="2018-08" db="EMBL/GenBank/DDBJ databases">
        <title>Proposal of Muricauda 72 sp.nov. and Muricauda NH166 sp.nov., isolated from seawater.</title>
        <authorList>
            <person name="Cheng H."/>
            <person name="Wu Y.-H."/>
            <person name="Guo L.-L."/>
            <person name="Xu X.-W."/>
        </authorList>
    </citation>
    <scope>NUCLEOTIDE SEQUENCE [LARGE SCALE GENOMIC DNA]</scope>
    <source>
        <strain evidence="3 5">72</strain>
    </source>
</reference>
<feature type="domain" description="Chemotaxis methyl-accepting receptor HlyB-like 4HB MCP" evidence="2">
    <location>
        <begin position="5"/>
        <end position="161"/>
    </location>
</feature>
<evidence type="ECO:0000313" key="5">
    <source>
        <dbReference type="Proteomes" id="UP000266691"/>
    </source>
</evidence>
<evidence type="ECO:0000313" key="3">
    <source>
        <dbReference type="EMBL" id="RIV44289.1"/>
    </source>
</evidence>
<keyword evidence="1" id="KW-0472">Membrane</keyword>
<protein>
    <recommendedName>
        <fullName evidence="2">Chemotaxis methyl-accepting receptor HlyB-like 4HB MCP domain-containing protein</fullName>
    </recommendedName>
</protein>
<dbReference type="RefSeq" id="WP_072880128.1">
    <property type="nucleotide sequence ID" value="NZ_QXFI01000026.1"/>
</dbReference>
<organism evidence="3 5">
    <name type="scientific">Flagellimonas pelagia</name>
    <dbReference type="NCBI Taxonomy" id="2306998"/>
    <lineage>
        <taxon>Bacteria</taxon>
        <taxon>Pseudomonadati</taxon>
        <taxon>Bacteroidota</taxon>
        <taxon>Flavobacteriia</taxon>
        <taxon>Flavobacteriales</taxon>
        <taxon>Flavobacteriaceae</taxon>
        <taxon>Flagellimonas</taxon>
    </lineage>
</organism>
<comment type="caution">
    <text evidence="3">The sequence shown here is derived from an EMBL/GenBank/DDBJ whole genome shotgun (WGS) entry which is preliminary data.</text>
</comment>
<keyword evidence="1" id="KW-1133">Transmembrane helix</keyword>
<evidence type="ECO:0000259" key="2">
    <source>
        <dbReference type="Pfam" id="PF12729"/>
    </source>
</evidence>
<evidence type="ECO:0000256" key="1">
    <source>
        <dbReference type="SAM" id="Phobius"/>
    </source>
</evidence>
<evidence type="ECO:0000313" key="6">
    <source>
        <dbReference type="Proteomes" id="UP000321621"/>
    </source>
</evidence>